<comment type="caution">
    <text evidence="1">The sequence shown here is derived from an EMBL/GenBank/DDBJ whole genome shotgun (WGS) entry which is preliminary data.</text>
</comment>
<name>A0A7X0VR07_9CLOT</name>
<dbReference type="EMBL" id="JACKWY010000004">
    <property type="protein sequence ID" value="MBB6714869.1"/>
    <property type="molecule type" value="Genomic_DNA"/>
</dbReference>
<dbReference type="Proteomes" id="UP000585258">
    <property type="component" value="Unassembled WGS sequence"/>
</dbReference>
<dbReference type="AlphaFoldDB" id="A0A7X0VR07"/>
<gene>
    <name evidence="1" type="ORF">H7E68_09015</name>
</gene>
<dbReference type="RefSeq" id="WP_185164462.1">
    <property type="nucleotide sequence ID" value="NZ_JACKWY010000004.1"/>
</dbReference>
<reference evidence="1 2" key="1">
    <citation type="submission" date="2020-08" db="EMBL/GenBank/DDBJ databases">
        <title>Clostridia isolated from Swiss meat.</title>
        <authorList>
            <person name="Wambui J."/>
            <person name="Stevens M.J.A."/>
            <person name="Stephan R."/>
        </authorList>
    </citation>
    <scope>NUCLEOTIDE SEQUENCE [LARGE SCALE GENOMIC DNA]</scope>
    <source>
        <strain evidence="1 2">CM001</strain>
    </source>
</reference>
<evidence type="ECO:0000313" key="1">
    <source>
        <dbReference type="EMBL" id="MBB6714869.1"/>
    </source>
</evidence>
<sequence>MYYILVKEFNAIGSVVYGSNDSKIALDYISLGDSEEVVISDKKFL</sequence>
<proteinExistence type="predicted"/>
<organism evidence="1 2">
    <name type="scientific">Clostridium gasigenes</name>
    <dbReference type="NCBI Taxonomy" id="94869"/>
    <lineage>
        <taxon>Bacteria</taxon>
        <taxon>Bacillati</taxon>
        <taxon>Bacillota</taxon>
        <taxon>Clostridia</taxon>
        <taxon>Eubacteriales</taxon>
        <taxon>Clostridiaceae</taxon>
        <taxon>Clostridium</taxon>
    </lineage>
</organism>
<evidence type="ECO:0000313" key="2">
    <source>
        <dbReference type="Proteomes" id="UP000585258"/>
    </source>
</evidence>
<accession>A0A7X0VR07</accession>
<protein>
    <submittedName>
        <fullName evidence="1">Uncharacterized protein</fullName>
    </submittedName>
</protein>